<sequence length="134" mass="15117">MSARNVGWSSKLFITKLHHVQHLSASLGSNSCTGVDEHLIHSRLFKRGFLRGHNFHLCCSEDGQERMLAHPEVALCVLHYEVYELEVGWSRSPLNVLQFLRWSAVLFCRVGCGPSGKRLRYSLAAAFALRPQSP</sequence>
<organism evidence="1 2">
    <name type="scientific">Araneus ventricosus</name>
    <name type="common">Orbweaver spider</name>
    <name type="synonym">Epeira ventricosa</name>
    <dbReference type="NCBI Taxonomy" id="182803"/>
    <lineage>
        <taxon>Eukaryota</taxon>
        <taxon>Metazoa</taxon>
        <taxon>Ecdysozoa</taxon>
        <taxon>Arthropoda</taxon>
        <taxon>Chelicerata</taxon>
        <taxon>Arachnida</taxon>
        <taxon>Araneae</taxon>
        <taxon>Araneomorphae</taxon>
        <taxon>Entelegynae</taxon>
        <taxon>Araneoidea</taxon>
        <taxon>Araneidae</taxon>
        <taxon>Araneus</taxon>
    </lineage>
</organism>
<comment type="caution">
    <text evidence="1">The sequence shown here is derived from an EMBL/GenBank/DDBJ whole genome shotgun (WGS) entry which is preliminary data.</text>
</comment>
<dbReference type="EMBL" id="BGPR01000010">
    <property type="protein sequence ID" value="GBL76472.1"/>
    <property type="molecule type" value="Genomic_DNA"/>
</dbReference>
<dbReference type="Proteomes" id="UP000499080">
    <property type="component" value="Unassembled WGS sequence"/>
</dbReference>
<name>A0A4Y2A9M0_ARAVE</name>
<evidence type="ECO:0000313" key="1">
    <source>
        <dbReference type="EMBL" id="GBL76472.1"/>
    </source>
</evidence>
<proteinExistence type="predicted"/>
<reference evidence="1 2" key="1">
    <citation type="journal article" date="2019" name="Sci. Rep.">
        <title>Orb-weaving spider Araneus ventricosus genome elucidates the spidroin gene catalogue.</title>
        <authorList>
            <person name="Kono N."/>
            <person name="Nakamura H."/>
            <person name="Ohtoshi R."/>
            <person name="Moran D.A.P."/>
            <person name="Shinohara A."/>
            <person name="Yoshida Y."/>
            <person name="Fujiwara M."/>
            <person name="Mori M."/>
            <person name="Tomita M."/>
            <person name="Arakawa K."/>
        </authorList>
    </citation>
    <scope>NUCLEOTIDE SEQUENCE [LARGE SCALE GENOMIC DNA]</scope>
</reference>
<dbReference type="AlphaFoldDB" id="A0A4Y2A9M0"/>
<accession>A0A4Y2A9M0</accession>
<keyword evidence="2" id="KW-1185">Reference proteome</keyword>
<protein>
    <submittedName>
        <fullName evidence="1">Uncharacterized protein</fullName>
    </submittedName>
</protein>
<gene>
    <name evidence="1" type="ORF">AVEN_53229_1</name>
</gene>
<evidence type="ECO:0000313" key="2">
    <source>
        <dbReference type="Proteomes" id="UP000499080"/>
    </source>
</evidence>